<protein>
    <submittedName>
        <fullName evidence="3">Uncharacterized protein</fullName>
    </submittedName>
</protein>
<reference evidence="2 5" key="1">
    <citation type="submission" date="2016-11" db="EMBL/GenBank/DDBJ databases">
        <title>Whole genomes of Flavobacteriaceae.</title>
        <authorList>
            <person name="Stine C."/>
            <person name="Li C."/>
            <person name="Tadesse D."/>
        </authorList>
    </citation>
    <scope>NUCLEOTIDE SEQUENCE [LARGE SCALE GENOMIC DNA]</scope>
    <source>
        <strain evidence="2 5">DSM 21068</strain>
    </source>
</reference>
<evidence type="ECO:0000256" key="1">
    <source>
        <dbReference type="SAM" id="Phobius"/>
    </source>
</evidence>
<reference evidence="3" key="2">
    <citation type="submission" date="2017-01" db="EMBL/GenBank/DDBJ databases">
        <authorList>
            <person name="Mah S.A."/>
            <person name="Swanson W.J."/>
            <person name="Moy G.W."/>
            <person name="Vacquier V.D."/>
        </authorList>
    </citation>
    <scope>NUCLEOTIDE SEQUENCE [LARGE SCALE GENOMIC DNA]</scope>
    <source>
        <strain evidence="3">DSM 21068</strain>
    </source>
</reference>
<feature type="transmembrane region" description="Helical" evidence="1">
    <location>
        <begin position="76"/>
        <end position="94"/>
    </location>
</feature>
<evidence type="ECO:0000313" key="2">
    <source>
        <dbReference type="EMBL" id="PQA92574.1"/>
    </source>
</evidence>
<proteinExistence type="predicted"/>
<dbReference type="Proteomes" id="UP000238314">
    <property type="component" value="Unassembled WGS sequence"/>
</dbReference>
<name>A0A1N7LYL0_9FLAO</name>
<gene>
    <name evidence="2" type="ORF">B0A70_10990</name>
    <name evidence="3" type="ORF">SAMN05421796_103200</name>
</gene>
<keyword evidence="5" id="KW-1185">Reference proteome</keyword>
<reference evidence="4" key="3">
    <citation type="submission" date="2017-01" db="EMBL/GenBank/DDBJ databases">
        <authorList>
            <person name="Varghese N."/>
            <person name="Submissions S."/>
        </authorList>
    </citation>
    <scope>NUCLEOTIDE SEQUENCE [LARGE SCALE GENOMIC DNA]</scope>
    <source>
        <strain evidence="4">DSM 21068</strain>
    </source>
</reference>
<keyword evidence="1" id="KW-0472">Membrane</keyword>
<keyword evidence="1" id="KW-0812">Transmembrane</keyword>
<evidence type="ECO:0000313" key="5">
    <source>
        <dbReference type="Proteomes" id="UP000238314"/>
    </source>
</evidence>
<dbReference type="STRING" id="551459.SAMN05421796_103200"/>
<evidence type="ECO:0000313" key="4">
    <source>
        <dbReference type="Proteomes" id="UP000186246"/>
    </source>
</evidence>
<feature type="transmembrane region" description="Helical" evidence="1">
    <location>
        <begin position="47"/>
        <end position="69"/>
    </location>
</feature>
<sequence>MNIKITQKQLIITNIILFVISLVFLEYSKIFRISQEKHWIYSFGHNWWFIISIPFAFWGSLILGSYSLLKLKQNKFLYFIFSIIPLLLFIIFISI</sequence>
<feature type="transmembrane region" description="Helical" evidence="1">
    <location>
        <begin position="9"/>
        <end position="27"/>
    </location>
</feature>
<evidence type="ECO:0000313" key="3">
    <source>
        <dbReference type="EMBL" id="SIS78907.1"/>
    </source>
</evidence>
<dbReference type="EMBL" id="FTOJ01000003">
    <property type="protein sequence ID" value="SIS78907.1"/>
    <property type="molecule type" value="Genomic_DNA"/>
</dbReference>
<keyword evidence="1" id="KW-1133">Transmembrane helix</keyword>
<dbReference type="EMBL" id="MUGO01000015">
    <property type="protein sequence ID" value="PQA92574.1"/>
    <property type="molecule type" value="Genomic_DNA"/>
</dbReference>
<accession>A0A1N7LYL0</accession>
<dbReference type="AlphaFoldDB" id="A0A1N7LYL0"/>
<dbReference type="Proteomes" id="UP000186246">
    <property type="component" value="Unassembled WGS sequence"/>
</dbReference>
<organism evidence="3 4">
    <name type="scientific">Chryseobacterium piscicola</name>
    <dbReference type="NCBI Taxonomy" id="551459"/>
    <lineage>
        <taxon>Bacteria</taxon>
        <taxon>Pseudomonadati</taxon>
        <taxon>Bacteroidota</taxon>
        <taxon>Flavobacteriia</taxon>
        <taxon>Flavobacteriales</taxon>
        <taxon>Weeksellaceae</taxon>
        <taxon>Chryseobacterium group</taxon>
        <taxon>Chryseobacterium</taxon>
    </lineage>
</organism>